<evidence type="ECO:0000256" key="1">
    <source>
        <dbReference type="ARBA" id="ARBA00022798"/>
    </source>
</evidence>
<dbReference type="FunFam" id="1.10.10.10:FF:000056">
    <property type="entry name" value="IclR family transcriptional regulator"/>
    <property type="match status" value="1"/>
</dbReference>
<dbReference type="Gene3D" id="1.10.10.10">
    <property type="entry name" value="Winged helix-like DNA-binding domain superfamily/Winged helix DNA-binding domain"/>
    <property type="match status" value="1"/>
</dbReference>
<dbReference type="InterPro" id="IPR036390">
    <property type="entry name" value="WH_DNA-bd_sf"/>
</dbReference>
<sequence>MSVPTEAEAPSGGQPSPRQATTYEVGPLDRALDVLEKLAEATDMSLVELSAAVGLSKATVFRHLKVLARRGYVTQDPNTKRYSLGYRLLDLGFHARTNLQLPRVAHDAMAILSTSFNETVHLGVVMDNEVVHIAVIPSTHPLKMASEVGERTLVHVSALGKCLIAWEGPDALEALLAGPGLPAVSERTITTPAAFEAELARVRAQGFALDDQESLEGLRCVGAPVRAAGGAVVGAISLSGPVDRVSEARLPEITEAVRHAADQISRLCGWKR</sequence>
<comment type="caution">
    <text evidence="10">The sequence shown here is derived from an EMBL/GenBank/DDBJ whole genome shotgun (WGS) entry which is preliminary data.</text>
</comment>
<evidence type="ECO:0000313" key="10">
    <source>
        <dbReference type="EMBL" id="MBE1610237.1"/>
    </source>
</evidence>
<feature type="domain" description="IclR-ED" evidence="9">
    <location>
        <begin position="87"/>
        <end position="270"/>
    </location>
</feature>
<keyword evidence="2" id="KW-0805">Transcription regulation</keyword>
<evidence type="ECO:0000256" key="2">
    <source>
        <dbReference type="ARBA" id="ARBA00023015"/>
    </source>
</evidence>
<proteinExistence type="predicted"/>
<dbReference type="EMBL" id="JADBEM010000001">
    <property type="protein sequence ID" value="MBE1610237.1"/>
    <property type="molecule type" value="Genomic_DNA"/>
</dbReference>
<reference evidence="10" key="1">
    <citation type="submission" date="2020-10" db="EMBL/GenBank/DDBJ databases">
        <title>Sequencing the genomes of 1000 actinobacteria strains.</title>
        <authorList>
            <person name="Klenk H.-P."/>
        </authorList>
    </citation>
    <scope>NUCLEOTIDE SEQUENCE</scope>
    <source>
        <strain evidence="10">DSM 45354</strain>
    </source>
</reference>
<keyword evidence="4" id="KW-0804">Transcription</keyword>
<dbReference type="Pfam" id="PF09339">
    <property type="entry name" value="HTH_IclR"/>
    <property type="match status" value="1"/>
</dbReference>
<evidence type="ECO:0000256" key="6">
    <source>
        <dbReference type="ARBA" id="ARBA00070406"/>
    </source>
</evidence>
<dbReference type="InterPro" id="IPR050707">
    <property type="entry name" value="HTH_MetabolicPath_Reg"/>
</dbReference>
<dbReference type="InterPro" id="IPR014757">
    <property type="entry name" value="Tscrpt_reg_IclR_C"/>
</dbReference>
<dbReference type="SUPFAM" id="SSF46785">
    <property type="entry name" value="Winged helix' DNA-binding domain"/>
    <property type="match status" value="1"/>
</dbReference>
<keyword evidence="11" id="KW-1185">Reference proteome</keyword>
<accession>A0A927N1V5</accession>
<dbReference type="CDD" id="cd00090">
    <property type="entry name" value="HTH_ARSR"/>
    <property type="match status" value="1"/>
</dbReference>
<organism evidence="10 11">
    <name type="scientific">Actinopolymorpha pittospori</name>
    <dbReference type="NCBI Taxonomy" id="648752"/>
    <lineage>
        <taxon>Bacteria</taxon>
        <taxon>Bacillati</taxon>
        <taxon>Actinomycetota</taxon>
        <taxon>Actinomycetes</taxon>
        <taxon>Propionibacteriales</taxon>
        <taxon>Actinopolymorphaceae</taxon>
        <taxon>Actinopolymorpha</taxon>
    </lineage>
</organism>
<dbReference type="GO" id="GO:0006071">
    <property type="term" value="P:glycerol metabolic process"/>
    <property type="evidence" value="ECO:0007669"/>
    <property type="project" value="UniProtKB-KW"/>
</dbReference>
<dbReference type="GO" id="GO:0003677">
    <property type="term" value="F:DNA binding"/>
    <property type="evidence" value="ECO:0007669"/>
    <property type="project" value="UniProtKB-KW"/>
</dbReference>
<dbReference type="InterPro" id="IPR011991">
    <property type="entry name" value="ArsR-like_HTH"/>
</dbReference>
<keyword evidence="1" id="KW-0319">Glycerol metabolism</keyword>
<protein>
    <recommendedName>
        <fullName evidence="6">Glycerol operon regulatory protein</fullName>
    </recommendedName>
</protein>
<dbReference type="SMART" id="SM00346">
    <property type="entry name" value="HTH_ICLR"/>
    <property type="match status" value="1"/>
</dbReference>
<evidence type="ECO:0000313" key="11">
    <source>
        <dbReference type="Proteomes" id="UP000638648"/>
    </source>
</evidence>
<feature type="region of interest" description="Disordered" evidence="7">
    <location>
        <begin position="1"/>
        <end position="21"/>
    </location>
</feature>
<dbReference type="GO" id="GO:0003700">
    <property type="term" value="F:DNA-binding transcription factor activity"/>
    <property type="evidence" value="ECO:0007669"/>
    <property type="project" value="TreeGrafter"/>
</dbReference>
<dbReference type="Pfam" id="PF01614">
    <property type="entry name" value="IclR_C"/>
    <property type="match status" value="1"/>
</dbReference>
<comment type="function">
    <text evidence="5">May be an activator protein for the gylABX operon.</text>
</comment>
<dbReference type="PROSITE" id="PS51077">
    <property type="entry name" value="HTH_ICLR"/>
    <property type="match status" value="1"/>
</dbReference>
<dbReference type="PANTHER" id="PTHR30136">
    <property type="entry name" value="HELIX-TURN-HELIX TRANSCRIPTIONAL REGULATOR, ICLR FAMILY"/>
    <property type="match status" value="1"/>
</dbReference>
<dbReference type="PANTHER" id="PTHR30136:SF24">
    <property type="entry name" value="HTH-TYPE TRANSCRIPTIONAL REPRESSOR ALLR"/>
    <property type="match status" value="1"/>
</dbReference>
<evidence type="ECO:0000259" key="8">
    <source>
        <dbReference type="PROSITE" id="PS51077"/>
    </source>
</evidence>
<evidence type="ECO:0000256" key="3">
    <source>
        <dbReference type="ARBA" id="ARBA00023125"/>
    </source>
</evidence>
<evidence type="ECO:0000259" key="9">
    <source>
        <dbReference type="PROSITE" id="PS51078"/>
    </source>
</evidence>
<dbReference type="InterPro" id="IPR029016">
    <property type="entry name" value="GAF-like_dom_sf"/>
</dbReference>
<feature type="domain" description="HTH iclR-type" evidence="8">
    <location>
        <begin position="25"/>
        <end position="86"/>
    </location>
</feature>
<keyword evidence="3 10" id="KW-0238">DNA-binding</keyword>
<dbReference type="Gene3D" id="3.30.450.40">
    <property type="match status" value="1"/>
</dbReference>
<evidence type="ECO:0000256" key="7">
    <source>
        <dbReference type="SAM" id="MobiDB-lite"/>
    </source>
</evidence>
<dbReference type="InterPro" id="IPR005471">
    <property type="entry name" value="Tscrpt_reg_IclR_N"/>
</dbReference>
<gene>
    <name evidence="10" type="ORF">HEB94_007085</name>
</gene>
<dbReference type="RefSeq" id="WP_192753636.1">
    <property type="nucleotide sequence ID" value="NZ_BAABJL010000095.1"/>
</dbReference>
<evidence type="ECO:0000256" key="4">
    <source>
        <dbReference type="ARBA" id="ARBA00023163"/>
    </source>
</evidence>
<dbReference type="AlphaFoldDB" id="A0A927N1V5"/>
<dbReference type="InterPro" id="IPR036388">
    <property type="entry name" value="WH-like_DNA-bd_sf"/>
</dbReference>
<dbReference type="GO" id="GO:0045892">
    <property type="term" value="P:negative regulation of DNA-templated transcription"/>
    <property type="evidence" value="ECO:0007669"/>
    <property type="project" value="TreeGrafter"/>
</dbReference>
<evidence type="ECO:0000256" key="5">
    <source>
        <dbReference type="ARBA" id="ARBA00058938"/>
    </source>
</evidence>
<dbReference type="Proteomes" id="UP000638648">
    <property type="component" value="Unassembled WGS sequence"/>
</dbReference>
<dbReference type="SUPFAM" id="SSF55781">
    <property type="entry name" value="GAF domain-like"/>
    <property type="match status" value="1"/>
</dbReference>
<dbReference type="PROSITE" id="PS51078">
    <property type="entry name" value="ICLR_ED"/>
    <property type="match status" value="1"/>
</dbReference>
<name>A0A927N1V5_9ACTN</name>